<keyword evidence="7 8" id="KW-0472">Membrane</keyword>
<comment type="similarity">
    <text evidence="2 8">Belongs to the prokaryotic riboflavin transporter (P-RFT) (TC 2.A.87) family.</text>
</comment>
<feature type="transmembrane region" description="Helical" evidence="9">
    <location>
        <begin position="118"/>
        <end position="140"/>
    </location>
</feature>
<keyword evidence="3 8" id="KW-0813">Transport</keyword>
<evidence type="ECO:0000256" key="6">
    <source>
        <dbReference type="ARBA" id="ARBA00022989"/>
    </source>
</evidence>
<dbReference type="Proteomes" id="UP001546774">
    <property type="component" value="Unassembled WGS sequence"/>
</dbReference>
<keyword evidence="11" id="KW-1185">Reference proteome</keyword>
<evidence type="ECO:0000256" key="8">
    <source>
        <dbReference type="PIRNR" id="PIRNR037778"/>
    </source>
</evidence>
<dbReference type="PROSITE" id="PS51257">
    <property type="entry name" value="PROKAR_LIPOPROTEIN"/>
    <property type="match status" value="1"/>
</dbReference>
<comment type="function">
    <text evidence="8">Probably a riboflavin-binding protein that interacts with the energy-coupling factor (ECF) ABC-transporter complex.</text>
</comment>
<comment type="subcellular location">
    <subcellularLocation>
        <location evidence="1">Cell membrane</location>
        <topology evidence="1">Multi-pass membrane protein</topology>
    </subcellularLocation>
</comment>
<feature type="transmembrane region" description="Helical" evidence="9">
    <location>
        <begin position="6"/>
        <end position="26"/>
    </location>
</feature>
<keyword evidence="5 9" id="KW-0812">Transmembrane</keyword>
<keyword evidence="6 9" id="KW-1133">Transmembrane helix</keyword>
<evidence type="ECO:0000313" key="11">
    <source>
        <dbReference type="Proteomes" id="UP001546774"/>
    </source>
</evidence>
<evidence type="ECO:0000256" key="1">
    <source>
        <dbReference type="ARBA" id="ARBA00004651"/>
    </source>
</evidence>
<comment type="caution">
    <text evidence="10">The sequence shown here is derived from an EMBL/GenBank/DDBJ whole genome shotgun (WGS) entry which is preliminary data.</text>
</comment>
<evidence type="ECO:0000256" key="3">
    <source>
        <dbReference type="ARBA" id="ARBA00022448"/>
    </source>
</evidence>
<evidence type="ECO:0000256" key="9">
    <source>
        <dbReference type="SAM" id="Phobius"/>
    </source>
</evidence>
<keyword evidence="4 8" id="KW-1003">Cell membrane</keyword>
<gene>
    <name evidence="10" type="ORF">WMO37_01830</name>
</gene>
<feature type="transmembrane region" description="Helical" evidence="9">
    <location>
        <begin position="146"/>
        <end position="171"/>
    </location>
</feature>
<name>A0ABV1H234_9FIRM</name>
<dbReference type="PANTHER" id="PTHR38438:SF1">
    <property type="entry name" value="RIBOFLAVIN TRANSPORTER RIBU"/>
    <property type="match status" value="1"/>
</dbReference>
<dbReference type="PIRSF" id="PIRSF037778">
    <property type="entry name" value="UCP037778_transp_RibU"/>
    <property type="match status" value="1"/>
</dbReference>
<evidence type="ECO:0000256" key="2">
    <source>
        <dbReference type="ARBA" id="ARBA00005540"/>
    </source>
</evidence>
<reference evidence="10" key="1">
    <citation type="submission" date="2024-03" db="EMBL/GenBank/DDBJ databases">
        <title>Human intestinal bacterial collection.</title>
        <authorList>
            <person name="Pauvert C."/>
            <person name="Hitch T.C.A."/>
            <person name="Clavel T."/>
        </authorList>
    </citation>
    <scope>NUCLEOTIDE SEQUENCE [LARGE SCALE GENOMIC DNA]</scope>
    <source>
        <strain evidence="10">CLA-AA-H89B</strain>
    </source>
</reference>
<dbReference type="Pfam" id="PF12822">
    <property type="entry name" value="ECF_trnsprt"/>
    <property type="match status" value="1"/>
</dbReference>
<sequence>MKDTVYFIVISLIMVVMAYFVAFGCERLIEKKTHVKFSSEKTKVNKLVIMAMLSAVAVVLMYFDFPLVFLAPGFYKLDFSEVPVLIGSFLLGPCAGVIIEAVKVLLHMCLKGTTTAFVGDFANFILGCAYVVPAAVIYHLHKTKKMAVVSLIAGGVILIISGTLLNAFYLLPKYSQLYGMPVSAFIEMGSKINGSIHNLFSFVALAVAPFNLIKSVIDGVVTFVLYKYLSRHLKETV</sequence>
<accession>A0ABV1H234</accession>
<evidence type="ECO:0000256" key="4">
    <source>
        <dbReference type="ARBA" id="ARBA00022475"/>
    </source>
</evidence>
<protein>
    <recommendedName>
        <fullName evidence="8">Riboflavin transporter</fullName>
    </recommendedName>
</protein>
<dbReference type="InterPro" id="IPR024529">
    <property type="entry name" value="ECF_trnsprt_substrate-spec"/>
</dbReference>
<proteinExistence type="inferred from homology"/>
<evidence type="ECO:0000256" key="7">
    <source>
        <dbReference type="ARBA" id="ARBA00023136"/>
    </source>
</evidence>
<evidence type="ECO:0000256" key="5">
    <source>
        <dbReference type="ARBA" id="ARBA00022692"/>
    </source>
</evidence>
<feature type="transmembrane region" description="Helical" evidence="9">
    <location>
        <begin position="85"/>
        <end position="106"/>
    </location>
</feature>
<organism evidence="10 11">
    <name type="scientific">Lachnospira intestinalis</name>
    <dbReference type="NCBI Taxonomy" id="3133158"/>
    <lineage>
        <taxon>Bacteria</taxon>
        <taxon>Bacillati</taxon>
        <taxon>Bacillota</taxon>
        <taxon>Clostridia</taxon>
        <taxon>Lachnospirales</taxon>
        <taxon>Lachnospiraceae</taxon>
        <taxon>Lachnospira</taxon>
    </lineage>
</organism>
<dbReference type="EMBL" id="JBBMFS010000001">
    <property type="protein sequence ID" value="MEQ2553756.1"/>
    <property type="molecule type" value="Genomic_DNA"/>
</dbReference>
<feature type="transmembrane region" description="Helical" evidence="9">
    <location>
        <begin position="47"/>
        <end position="65"/>
    </location>
</feature>
<dbReference type="PANTHER" id="PTHR38438">
    <property type="entry name" value="RIBOFLAVIN TRANSPORTER RIBU"/>
    <property type="match status" value="1"/>
</dbReference>
<dbReference type="Gene3D" id="1.10.1760.20">
    <property type="match status" value="1"/>
</dbReference>
<evidence type="ECO:0000313" key="10">
    <source>
        <dbReference type="EMBL" id="MEQ2553756.1"/>
    </source>
</evidence>
<dbReference type="InterPro" id="IPR025720">
    <property type="entry name" value="RibU"/>
</dbReference>